<organism evidence="1 2">
    <name type="scientific">Conexibacter stalactiti</name>
    <dbReference type="NCBI Taxonomy" id="1940611"/>
    <lineage>
        <taxon>Bacteria</taxon>
        <taxon>Bacillati</taxon>
        <taxon>Actinomycetota</taxon>
        <taxon>Thermoleophilia</taxon>
        <taxon>Solirubrobacterales</taxon>
        <taxon>Conexibacteraceae</taxon>
        <taxon>Conexibacter</taxon>
    </lineage>
</organism>
<dbReference type="PROSITE" id="PS51318">
    <property type="entry name" value="TAT"/>
    <property type="match status" value="1"/>
</dbReference>
<dbReference type="EMBL" id="JAWSTH010000127">
    <property type="protein sequence ID" value="MDW5598230.1"/>
    <property type="molecule type" value="Genomic_DNA"/>
</dbReference>
<gene>
    <name evidence="1" type="ORF">R7226_27985</name>
</gene>
<name>A0ABU4HYD9_9ACTN</name>
<dbReference type="RefSeq" id="WP_318600734.1">
    <property type="nucleotide sequence ID" value="NZ_JAWSTH010000127.1"/>
</dbReference>
<dbReference type="InterPro" id="IPR006311">
    <property type="entry name" value="TAT_signal"/>
</dbReference>
<keyword evidence="2" id="KW-1185">Reference proteome</keyword>
<dbReference type="PANTHER" id="PTHR31694:SF26">
    <property type="entry name" value="OS05G0151100 PROTEIN"/>
    <property type="match status" value="1"/>
</dbReference>
<comment type="caution">
    <text evidence="1">The sequence shown here is derived from an EMBL/GenBank/DDBJ whole genome shotgun (WGS) entry which is preliminary data.</text>
</comment>
<dbReference type="SUPFAM" id="SSF47240">
    <property type="entry name" value="Ferritin-like"/>
    <property type="match status" value="1"/>
</dbReference>
<evidence type="ECO:0000313" key="2">
    <source>
        <dbReference type="Proteomes" id="UP001284601"/>
    </source>
</evidence>
<dbReference type="Pfam" id="PF13668">
    <property type="entry name" value="Ferritin_2"/>
    <property type="match status" value="1"/>
</dbReference>
<reference evidence="2" key="1">
    <citation type="submission" date="2023-07" db="EMBL/GenBank/DDBJ databases">
        <title>Conexibacter stalactiti sp. nov., isolated from stalactites in a lava cave and emended description of the genus Conexibacter.</title>
        <authorList>
            <person name="Lee S.D."/>
        </authorList>
    </citation>
    <scope>NUCLEOTIDE SEQUENCE [LARGE SCALE GENOMIC DNA]</scope>
    <source>
        <strain evidence="2">KCTC 39840</strain>
    </source>
</reference>
<evidence type="ECO:0000313" key="1">
    <source>
        <dbReference type="EMBL" id="MDW5598230.1"/>
    </source>
</evidence>
<dbReference type="Gene3D" id="1.20.1260.10">
    <property type="match status" value="1"/>
</dbReference>
<sequence>MTDSIHPTFEQLDRDGALREAASRVDPVTRGSFLRRALAIAGGAVVVPAILTPGAALAQSGSDVDILNYALTLEYLEAAFYAEANARGALSGELAVFARTVGAHEDAHVAALRRALGSKAVRRPSFDFKGTTSDADTFWRTALTLEDTGVEAYQGAAVNIQSKDVLTAAISIHPVEARHAAWIASIASRGGTSPASPVPEAFNPARTMDEVLAVVQSTGFISTMGSAQPSEGMSSQPAMTG</sequence>
<dbReference type="PANTHER" id="PTHR31694">
    <property type="entry name" value="DESICCATION-LIKE PROTEIN"/>
    <property type="match status" value="1"/>
</dbReference>
<protein>
    <submittedName>
        <fullName evidence="1">Ferritin-like domain-containing protein</fullName>
    </submittedName>
</protein>
<dbReference type="InterPro" id="IPR009078">
    <property type="entry name" value="Ferritin-like_SF"/>
</dbReference>
<accession>A0ABU4HYD9</accession>
<dbReference type="Proteomes" id="UP001284601">
    <property type="component" value="Unassembled WGS sequence"/>
</dbReference>
<dbReference type="InterPro" id="IPR012347">
    <property type="entry name" value="Ferritin-like"/>
</dbReference>
<proteinExistence type="predicted"/>
<dbReference type="InterPro" id="IPR052965">
    <property type="entry name" value="Pigment-catalase-like"/>
</dbReference>